<accession>A0A4Q4M3P7</accession>
<evidence type="ECO:0000259" key="1">
    <source>
        <dbReference type="Pfam" id="PF20253"/>
    </source>
</evidence>
<evidence type="ECO:0000313" key="2">
    <source>
        <dbReference type="EMBL" id="RYN42218.1"/>
    </source>
</evidence>
<organism evidence="2 3">
    <name type="scientific">Alternaria tenuissima</name>
    <dbReference type="NCBI Taxonomy" id="119927"/>
    <lineage>
        <taxon>Eukaryota</taxon>
        <taxon>Fungi</taxon>
        <taxon>Dikarya</taxon>
        <taxon>Ascomycota</taxon>
        <taxon>Pezizomycotina</taxon>
        <taxon>Dothideomycetes</taxon>
        <taxon>Pleosporomycetidae</taxon>
        <taxon>Pleosporales</taxon>
        <taxon>Pleosporineae</taxon>
        <taxon>Pleosporaceae</taxon>
        <taxon>Alternaria</taxon>
        <taxon>Alternaria sect. Alternaria</taxon>
        <taxon>Alternaria alternata complex</taxon>
    </lineage>
</organism>
<proteinExistence type="predicted"/>
<protein>
    <recommendedName>
        <fullName evidence="1">DUF6604 domain-containing protein</fullName>
    </recommendedName>
</protein>
<dbReference type="AlphaFoldDB" id="A0A4Q4M3P7"/>
<name>A0A4Q4M3P7_9PLEO</name>
<feature type="domain" description="DUF6604" evidence="1">
    <location>
        <begin position="20"/>
        <end position="229"/>
    </location>
</feature>
<dbReference type="InterPro" id="IPR046539">
    <property type="entry name" value="DUF6604"/>
</dbReference>
<sequence length="825" mass="93906">MSSSTDSPGPLPPTLFSIYRTYKRETSTVIRWLTSFDKTADNSKDDENPILRELTVRQIADRARKAARMGTRPPKDIEAAFKMVIVNRSRLTKHYESSTTLAEAYRLLFPKLKRNKENAKGIPKEQPSLSSKNSTNSFETLAELIEIEEEFDVPAFELWREDETIPNVKPSAIKEDAIGDFMAQQAWMMESQAIIETTKSIWKSFVTGDLTLSAAGWLTNMAQHFVRCTDYPMDLTFSKALFCDYKTGGTLRSGVTLEELGTSDFGKIATDSSFVELSHGCGMNWPFALLGPFLETKQLPDLPEEKPRRFETYFRSASEEQVAKESFVQSVTDWVAYNPSEPIVGDISNDVPLSDTRKEVATICENHYSHDRILHTSLVKSASRHPLYEVDEPQLCPFELDDSERFFDSKHIQRVLDVSLLWELKRKGVNPATIVTAHMLLESGRSFVHEFEKIGKTPLNCRIIVLRRANEVLNAINDLNRGRAFQGLTVKLLETLNDKLHVFISDKTFDLYSQSPWVAGSQMSDISDLSLFIGLEILSEGDCLGAVIHLYNMLQQILNEYAEIPILEHLKTLFRSNIFACNQEPRRTFGNTFELFRGGAKTYKDPKTDIRIIYQDKRRKASRREEEIISKFSLARISLAAHESYFNAYALRIEFMDRLGVDPKVLRRCVKTRSKDVFDNYPPSDLVQRAREILRSEYDGTLALTRLNCFAVLRLCQDILLGIAARFKALGTAAWPLEPPPEISKLELFDIKEVNIQNGLYCIYLTMRCVDGGWDGGIDGSLKNQFSLKQIKDAMLDLPPVVVMRDVVAEVCESKNVEDFLWKIV</sequence>
<dbReference type="EMBL" id="PDXA01000048">
    <property type="protein sequence ID" value="RYN42218.1"/>
    <property type="molecule type" value="Genomic_DNA"/>
</dbReference>
<gene>
    <name evidence="2" type="ORF">AA0114_g10594</name>
</gene>
<evidence type="ECO:0000313" key="3">
    <source>
        <dbReference type="Proteomes" id="UP000292402"/>
    </source>
</evidence>
<dbReference type="Proteomes" id="UP000292402">
    <property type="component" value="Unassembled WGS sequence"/>
</dbReference>
<comment type="caution">
    <text evidence="2">The sequence shown here is derived from an EMBL/GenBank/DDBJ whole genome shotgun (WGS) entry which is preliminary data.</text>
</comment>
<reference evidence="3" key="1">
    <citation type="journal article" date="2019" name="bioRxiv">
        <title>Genomics, evolutionary history and diagnostics of the Alternaria alternata species group including apple and Asian pear pathotypes.</title>
        <authorList>
            <person name="Armitage A.D."/>
            <person name="Cockerton H.M."/>
            <person name="Sreenivasaprasad S."/>
            <person name="Woodhall J.W."/>
            <person name="Lane C.R."/>
            <person name="Harrison R.J."/>
            <person name="Clarkson J.P."/>
        </authorList>
    </citation>
    <scope>NUCLEOTIDE SEQUENCE [LARGE SCALE GENOMIC DNA]</scope>
    <source>
        <strain evidence="3">FERA 1082</strain>
    </source>
</reference>
<dbReference type="Pfam" id="PF20253">
    <property type="entry name" value="DUF6604"/>
    <property type="match status" value="1"/>
</dbReference>